<dbReference type="InParanoid" id="A0A0R0FBW3"/>
<proteinExistence type="predicted"/>
<name>A0A0R0FBW3_SOYBN</name>
<reference evidence="1 2" key="1">
    <citation type="journal article" date="2010" name="Nature">
        <title>Genome sequence of the palaeopolyploid soybean.</title>
        <authorList>
            <person name="Schmutz J."/>
            <person name="Cannon S.B."/>
            <person name="Schlueter J."/>
            <person name="Ma J."/>
            <person name="Mitros T."/>
            <person name="Nelson W."/>
            <person name="Hyten D.L."/>
            <person name="Song Q."/>
            <person name="Thelen J.J."/>
            <person name="Cheng J."/>
            <person name="Xu D."/>
            <person name="Hellsten U."/>
            <person name="May G.D."/>
            <person name="Yu Y."/>
            <person name="Sakurai T."/>
            <person name="Umezawa T."/>
            <person name="Bhattacharyya M.K."/>
            <person name="Sandhu D."/>
            <person name="Valliyodan B."/>
            <person name="Lindquist E."/>
            <person name="Peto M."/>
            <person name="Grant D."/>
            <person name="Shu S."/>
            <person name="Goodstein D."/>
            <person name="Barry K."/>
            <person name="Futrell-Griggs M."/>
            <person name="Abernathy B."/>
            <person name="Du J."/>
            <person name="Tian Z."/>
            <person name="Zhu L."/>
            <person name="Gill N."/>
            <person name="Joshi T."/>
            <person name="Libault M."/>
            <person name="Sethuraman A."/>
            <person name="Zhang X.-C."/>
            <person name="Shinozaki K."/>
            <person name="Nguyen H.T."/>
            <person name="Wing R.A."/>
            <person name="Cregan P."/>
            <person name="Specht J."/>
            <person name="Grimwood J."/>
            <person name="Rokhsar D."/>
            <person name="Stacey G."/>
            <person name="Shoemaker R.C."/>
            <person name="Jackson S.A."/>
        </authorList>
    </citation>
    <scope>NUCLEOTIDE SEQUENCE</scope>
    <source>
        <strain evidence="2">cv. Williams 82</strain>
        <tissue evidence="1">Callus</tissue>
    </source>
</reference>
<keyword evidence="3" id="KW-1185">Reference proteome</keyword>
<dbReference type="AlphaFoldDB" id="A0A0R0FBW3"/>
<evidence type="ECO:0000313" key="1">
    <source>
        <dbReference type="EMBL" id="KRG99476.1"/>
    </source>
</evidence>
<dbReference type="Gramene" id="KRG99476">
    <property type="protein sequence ID" value="KRG99476"/>
    <property type="gene ID" value="GLYMA_18G147900"/>
</dbReference>
<dbReference type="Proteomes" id="UP000008827">
    <property type="component" value="Chromosome 18"/>
</dbReference>
<dbReference type="EnsemblPlants" id="KRG99476">
    <property type="protein sequence ID" value="KRG99476"/>
    <property type="gene ID" value="GLYMA_18G147900"/>
</dbReference>
<reference evidence="1" key="3">
    <citation type="submission" date="2018-07" db="EMBL/GenBank/DDBJ databases">
        <title>WGS assembly of Glycine max.</title>
        <authorList>
            <person name="Schmutz J."/>
            <person name="Cannon S."/>
            <person name="Schlueter J."/>
            <person name="Ma J."/>
            <person name="Mitros T."/>
            <person name="Nelson W."/>
            <person name="Hyten D."/>
            <person name="Song Q."/>
            <person name="Thelen J."/>
            <person name="Cheng J."/>
            <person name="Xu D."/>
            <person name="Hellsten U."/>
            <person name="May G."/>
            <person name="Yu Y."/>
            <person name="Sakurai T."/>
            <person name="Umezawa T."/>
            <person name="Bhattacharyya M."/>
            <person name="Sandhu D."/>
            <person name="Valliyodan B."/>
            <person name="Lindquist E."/>
            <person name="Peto M."/>
            <person name="Grant D."/>
            <person name="Shu S."/>
            <person name="Goodstein D."/>
            <person name="Barry K."/>
            <person name="Futrell-Griggs M."/>
            <person name="Abernathy B."/>
            <person name="Du J."/>
            <person name="Tian Z."/>
            <person name="Zhu L."/>
            <person name="Gill N."/>
            <person name="Joshi T."/>
            <person name="Libault M."/>
            <person name="Sethuraman A."/>
            <person name="Zhang X."/>
            <person name="Shinozaki K."/>
            <person name="Nguyen H."/>
            <person name="Wing R."/>
            <person name="Cregan P."/>
            <person name="Specht J."/>
            <person name="Grimwood J."/>
            <person name="Rokhsar D."/>
            <person name="Stacey G."/>
            <person name="Shoemaker R."/>
            <person name="Jackson S."/>
        </authorList>
    </citation>
    <scope>NUCLEOTIDE SEQUENCE</scope>
    <source>
        <tissue evidence="1">Callus</tissue>
    </source>
</reference>
<organism evidence="1">
    <name type="scientific">Glycine max</name>
    <name type="common">Soybean</name>
    <name type="synonym">Glycine hispida</name>
    <dbReference type="NCBI Taxonomy" id="3847"/>
    <lineage>
        <taxon>Eukaryota</taxon>
        <taxon>Viridiplantae</taxon>
        <taxon>Streptophyta</taxon>
        <taxon>Embryophyta</taxon>
        <taxon>Tracheophyta</taxon>
        <taxon>Spermatophyta</taxon>
        <taxon>Magnoliopsida</taxon>
        <taxon>eudicotyledons</taxon>
        <taxon>Gunneridae</taxon>
        <taxon>Pentapetalae</taxon>
        <taxon>rosids</taxon>
        <taxon>fabids</taxon>
        <taxon>Fabales</taxon>
        <taxon>Fabaceae</taxon>
        <taxon>Papilionoideae</taxon>
        <taxon>50 kb inversion clade</taxon>
        <taxon>NPAAA clade</taxon>
        <taxon>indigoferoid/millettioid clade</taxon>
        <taxon>Phaseoleae</taxon>
        <taxon>Glycine</taxon>
        <taxon>Glycine subgen. Soja</taxon>
    </lineage>
</organism>
<dbReference type="OMA" id="QATHALM"/>
<dbReference type="PANTHER" id="PTHR34676:SF27">
    <property type="entry name" value="ASPARTYL-TRNA SYNTHETASE"/>
    <property type="match status" value="1"/>
</dbReference>
<accession>A0A0R0FBW3</accession>
<evidence type="ECO:0008006" key="4">
    <source>
        <dbReference type="Google" id="ProtNLM"/>
    </source>
</evidence>
<gene>
    <name evidence="1" type="ORF">GLYMA_18G147900</name>
</gene>
<evidence type="ECO:0000313" key="3">
    <source>
        <dbReference type="Proteomes" id="UP000008827"/>
    </source>
</evidence>
<sequence length="112" mass="12999">MRSPGTDEHKSRFLLNSQATHALMCSLSQEDYSKVHNFRSAKQIWDTLVITYEGSFEVKCNKLSLLTCKCKLFSMEEAEDIKTMFGCFQSIMNELQSLGRHYANYHHIDKIL</sequence>
<reference evidence="2" key="2">
    <citation type="submission" date="2018-02" db="UniProtKB">
        <authorList>
            <consortium name="EnsemblPlants"/>
        </authorList>
    </citation>
    <scope>IDENTIFICATION</scope>
    <source>
        <strain evidence="2">Williams 82</strain>
    </source>
</reference>
<dbReference type="EMBL" id="CM000851">
    <property type="protein sequence ID" value="KRG99476.1"/>
    <property type="molecule type" value="Genomic_DNA"/>
</dbReference>
<dbReference type="PANTHER" id="PTHR34676">
    <property type="entry name" value="DUF4219 DOMAIN-CONTAINING PROTEIN-RELATED"/>
    <property type="match status" value="1"/>
</dbReference>
<evidence type="ECO:0000313" key="2">
    <source>
        <dbReference type="EnsemblPlants" id="KRG99476"/>
    </source>
</evidence>
<protein>
    <recommendedName>
        <fullName evidence="4">UBN2 domain-containing protein</fullName>
    </recommendedName>
</protein>
<dbReference type="Pfam" id="PF14223">
    <property type="entry name" value="Retrotran_gag_2"/>
    <property type="match status" value="1"/>
</dbReference>